<comment type="similarity">
    <text evidence="3">Belongs to the FAD-binding oxidoreductase/transferase type 4 family.</text>
</comment>
<dbReference type="PROSITE" id="PS51387">
    <property type="entry name" value="FAD_PCMH"/>
    <property type="match status" value="1"/>
</dbReference>
<keyword evidence="4" id="KW-0285">Flavoprotein</keyword>
<keyword evidence="6" id="KW-0809">Transit peptide</keyword>
<dbReference type="FunFam" id="3.30.465.10:FF:000030">
    <property type="entry name" value="probable D-lactate dehydrogenase, mitochondrial"/>
    <property type="match status" value="1"/>
</dbReference>
<evidence type="ECO:0000256" key="5">
    <source>
        <dbReference type="ARBA" id="ARBA00022827"/>
    </source>
</evidence>
<evidence type="ECO:0000256" key="7">
    <source>
        <dbReference type="ARBA" id="ARBA00023002"/>
    </source>
</evidence>
<keyword evidence="7" id="KW-0560">Oxidoreductase</keyword>
<evidence type="ECO:0000256" key="4">
    <source>
        <dbReference type="ARBA" id="ARBA00022630"/>
    </source>
</evidence>
<evidence type="ECO:0000259" key="10">
    <source>
        <dbReference type="PROSITE" id="PS51387"/>
    </source>
</evidence>
<protein>
    <recommendedName>
        <fullName evidence="9">D-lactate dehydrogenase (cytochrome)</fullName>
        <ecNumber evidence="9">1.1.2.4</ecNumber>
    </recommendedName>
</protein>
<dbReference type="PANTHER" id="PTHR11748:SF111">
    <property type="entry name" value="D-LACTATE DEHYDROGENASE, MITOCHONDRIAL-RELATED"/>
    <property type="match status" value="1"/>
</dbReference>
<keyword evidence="8" id="KW-0496">Mitochondrion</keyword>
<comment type="cofactor">
    <cofactor evidence="1">
        <name>FAD</name>
        <dbReference type="ChEBI" id="CHEBI:57692"/>
    </cofactor>
</comment>
<dbReference type="AlphaFoldDB" id="A0A914UI02"/>
<feature type="domain" description="FAD-binding PCMH-type" evidence="10">
    <location>
        <begin position="52"/>
        <end position="232"/>
    </location>
</feature>
<evidence type="ECO:0000256" key="9">
    <source>
        <dbReference type="ARBA" id="ARBA00038897"/>
    </source>
</evidence>
<dbReference type="Gene3D" id="3.30.465.10">
    <property type="match status" value="1"/>
</dbReference>
<dbReference type="InterPro" id="IPR016164">
    <property type="entry name" value="FAD-linked_Oxase-like_C"/>
</dbReference>
<dbReference type="InterPro" id="IPR016169">
    <property type="entry name" value="FAD-bd_PCMH_sub2"/>
</dbReference>
<dbReference type="GO" id="GO:0004458">
    <property type="term" value="F:D-lactate dehydrogenase (cytochrome) activity"/>
    <property type="evidence" value="ECO:0007669"/>
    <property type="project" value="UniProtKB-EC"/>
</dbReference>
<keyword evidence="5" id="KW-0274">FAD</keyword>
<dbReference type="SUPFAM" id="SSF55103">
    <property type="entry name" value="FAD-linked oxidases, C-terminal domain"/>
    <property type="match status" value="1"/>
</dbReference>
<dbReference type="Pfam" id="PF02913">
    <property type="entry name" value="FAD-oxidase_C"/>
    <property type="match status" value="1"/>
</dbReference>
<dbReference type="GO" id="GO:0071949">
    <property type="term" value="F:FAD binding"/>
    <property type="evidence" value="ECO:0007669"/>
    <property type="project" value="InterPro"/>
</dbReference>
<name>A0A914UI02_9BILA</name>
<evidence type="ECO:0000313" key="11">
    <source>
        <dbReference type="Proteomes" id="UP000887566"/>
    </source>
</evidence>
<dbReference type="InterPro" id="IPR004113">
    <property type="entry name" value="FAD-bd_oxidored_4_C"/>
</dbReference>
<evidence type="ECO:0000256" key="1">
    <source>
        <dbReference type="ARBA" id="ARBA00001974"/>
    </source>
</evidence>
<evidence type="ECO:0000256" key="6">
    <source>
        <dbReference type="ARBA" id="ARBA00022946"/>
    </source>
</evidence>
<sequence>MIAHRISRTLTTFVHSNVRSVIDSLERVLPSDAMKMTSAVRSQHGHDESHHETLEPDMVVFPKSTEEVSTIVRTCAKHRVPVIPFGTGTGLEGGVTATKGGVCIDLSSMDQIVELNVEDFDCTVQPGVTRKRLDAHLHDTGLWFPVDPGADASLCGMAATGASGTNAVRYGTMRSNIVNLEVVLPSGEILYTRGQNRRPIKSSAGYDLTSLFIGSEGTLGVITAATLRLHARPEHVVAAVCAFPTVQAAVTAVVQTLQCSIPIARIEFLDERQITACNTYSGLTLVEQPTLFLEFHGTENDVESQAQLVGDICAANEGGEFTWSRVTEERERLWTARHNAYWATVAMRPGSKVPKAYINIFFGNNSTV</sequence>
<evidence type="ECO:0000313" key="12">
    <source>
        <dbReference type="WBParaSite" id="PSAMB.scaffold10060size4381.g32996.t1"/>
    </source>
</evidence>
<dbReference type="EC" id="1.1.2.4" evidence="9"/>
<evidence type="ECO:0000256" key="8">
    <source>
        <dbReference type="ARBA" id="ARBA00023128"/>
    </source>
</evidence>
<dbReference type="GO" id="GO:1903457">
    <property type="term" value="P:lactate catabolic process"/>
    <property type="evidence" value="ECO:0007669"/>
    <property type="project" value="TreeGrafter"/>
</dbReference>
<evidence type="ECO:0000256" key="2">
    <source>
        <dbReference type="ARBA" id="ARBA00004173"/>
    </source>
</evidence>
<dbReference type="GO" id="GO:0005739">
    <property type="term" value="C:mitochondrion"/>
    <property type="evidence" value="ECO:0007669"/>
    <property type="project" value="UniProtKB-SubCell"/>
</dbReference>
<comment type="subcellular location">
    <subcellularLocation>
        <location evidence="2">Mitochondrion</location>
    </subcellularLocation>
</comment>
<evidence type="ECO:0000256" key="3">
    <source>
        <dbReference type="ARBA" id="ARBA00008000"/>
    </source>
</evidence>
<dbReference type="InterPro" id="IPR016166">
    <property type="entry name" value="FAD-bd_PCMH"/>
</dbReference>
<dbReference type="PANTHER" id="PTHR11748">
    <property type="entry name" value="D-LACTATE DEHYDROGENASE"/>
    <property type="match status" value="1"/>
</dbReference>
<organism evidence="11 12">
    <name type="scientific">Plectus sambesii</name>
    <dbReference type="NCBI Taxonomy" id="2011161"/>
    <lineage>
        <taxon>Eukaryota</taxon>
        <taxon>Metazoa</taxon>
        <taxon>Ecdysozoa</taxon>
        <taxon>Nematoda</taxon>
        <taxon>Chromadorea</taxon>
        <taxon>Plectida</taxon>
        <taxon>Plectina</taxon>
        <taxon>Plectoidea</taxon>
        <taxon>Plectidae</taxon>
        <taxon>Plectus</taxon>
    </lineage>
</organism>
<dbReference type="SUPFAM" id="SSF56176">
    <property type="entry name" value="FAD-binding/transporter-associated domain-like"/>
    <property type="match status" value="1"/>
</dbReference>
<dbReference type="Proteomes" id="UP000887566">
    <property type="component" value="Unplaced"/>
</dbReference>
<accession>A0A914UI02</accession>
<dbReference type="Pfam" id="PF01565">
    <property type="entry name" value="FAD_binding_4"/>
    <property type="match status" value="1"/>
</dbReference>
<proteinExistence type="inferred from homology"/>
<dbReference type="WBParaSite" id="PSAMB.scaffold10060size4381.g32996.t1">
    <property type="protein sequence ID" value="PSAMB.scaffold10060size4381.g32996.t1"/>
    <property type="gene ID" value="PSAMB.scaffold10060size4381.g32996"/>
</dbReference>
<dbReference type="InterPro" id="IPR036318">
    <property type="entry name" value="FAD-bd_PCMH-like_sf"/>
</dbReference>
<reference evidence="12" key="1">
    <citation type="submission" date="2022-11" db="UniProtKB">
        <authorList>
            <consortium name="WormBaseParasite"/>
        </authorList>
    </citation>
    <scope>IDENTIFICATION</scope>
</reference>
<dbReference type="InterPro" id="IPR006094">
    <property type="entry name" value="Oxid_FAD_bind_N"/>
</dbReference>
<dbReference type="GO" id="GO:0008720">
    <property type="term" value="F:D-lactate dehydrogenase (NAD+) activity"/>
    <property type="evidence" value="ECO:0007669"/>
    <property type="project" value="TreeGrafter"/>
</dbReference>
<keyword evidence="11" id="KW-1185">Reference proteome</keyword>